<dbReference type="PANTHER" id="PTHR30258">
    <property type="entry name" value="TYPE II SECRETION SYSTEM PROTEIN GSPE-RELATED"/>
    <property type="match status" value="1"/>
</dbReference>
<dbReference type="GO" id="GO:0005524">
    <property type="term" value="F:ATP binding"/>
    <property type="evidence" value="ECO:0007669"/>
    <property type="project" value="UniProtKB-KW"/>
</dbReference>
<keyword evidence="3" id="KW-0963">Cytoplasm</keyword>
<dbReference type="KEGG" id="dtl:H8F01_14780"/>
<dbReference type="SUPFAM" id="SSF160246">
    <property type="entry name" value="EspE N-terminal domain-like"/>
    <property type="match status" value="1"/>
</dbReference>
<dbReference type="Gene3D" id="3.30.300.160">
    <property type="entry name" value="Type II secretion system, protein E, N-terminal domain"/>
    <property type="match status" value="1"/>
</dbReference>
<dbReference type="GO" id="GO:0009297">
    <property type="term" value="P:pilus assembly"/>
    <property type="evidence" value="ECO:0007669"/>
    <property type="project" value="InterPro"/>
</dbReference>
<dbReference type="EMBL" id="CP060412">
    <property type="protein sequence ID" value="QNK00369.1"/>
    <property type="molecule type" value="Genomic_DNA"/>
</dbReference>
<evidence type="ECO:0000256" key="2">
    <source>
        <dbReference type="ARBA" id="ARBA00006611"/>
    </source>
</evidence>
<comment type="subcellular location">
    <subcellularLocation>
        <location evidence="1">Cytoplasm</location>
    </subcellularLocation>
</comment>
<keyword evidence="5" id="KW-0067">ATP-binding</keyword>
<dbReference type="Proteomes" id="UP000515873">
    <property type="component" value="Chromosome"/>
</dbReference>
<dbReference type="Gene3D" id="3.30.450.90">
    <property type="match status" value="1"/>
</dbReference>
<dbReference type="SUPFAM" id="SSF52540">
    <property type="entry name" value="P-loop containing nucleoside triphosphate hydrolases"/>
    <property type="match status" value="1"/>
</dbReference>
<keyword evidence="4" id="KW-0547">Nucleotide-binding</keyword>
<dbReference type="Gene3D" id="3.40.50.300">
    <property type="entry name" value="P-loop containing nucleotide triphosphate hydrolases"/>
    <property type="match status" value="1"/>
</dbReference>
<name>A0A7G8Q0R1_9GAMM</name>
<dbReference type="NCBIfam" id="TIGR02538">
    <property type="entry name" value="type_IV_pilB"/>
    <property type="match status" value="1"/>
</dbReference>
<evidence type="ECO:0000256" key="1">
    <source>
        <dbReference type="ARBA" id="ARBA00004496"/>
    </source>
</evidence>
<keyword evidence="8" id="KW-1185">Reference proteome</keyword>
<accession>A0A7G8Q0R1</accession>
<dbReference type="RefSeq" id="WP_187055848.1">
    <property type="nucleotide sequence ID" value="NZ_CP060412.1"/>
</dbReference>
<evidence type="ECO:0000259" key="6">
    <source>
        <dbReference type="PROSITE" id="PS00662"/>
    </source>
</evidence>
<dbReference type="InterPro" id="IPR013374">
    <property type="entry name" value="ATPase_typ4_pilus-assembl_PilB"/>
</dbReference>
<proteinExistence type="inferred from homology"/>
<comment type="similarity">
    <text evidence="2">Belongs to the GSP E family.</text>
</comment>
<dbReference type="InterPro" id="IPR007831">
    <property type="entry name" value="T2SS_GspE_N"/>
</dbReference>
<gene>
    <name evidence="7" type="primary">pilB</name>
    <name evidence="7" type="ORF">H8F01_14780</name>
</gene>
<sequence length="573" mass="62686">MSTLMQPSLAGLTGLARRLVSEGVLPEADVRRAVAESTQSKTSLTAWLLDNNQVESARLTRIASDEFGMPMMDVTALVAANMPVNLISEALINKHHALPLFKRGKRLFVGIADPMQSHALDEIKFHSNCMVEPILVERSQLMRIIETALNAMSNAVPDMGGGDFDELSLESGDDEAESTGYDATGNDDAPVVKFVNKILVDAIKRGASDIHFEPFESQYRVRLRMDGMLRAVAYPPMKLASRISSRIKVMSGLDIAERRVPQDGRIKLNLSKSRSVDFRVSTLPTLFGEKIVLRILDGSAAKLGIDALGYEDVQKQLYLEAIHKPYGMVLVTGPTGSGKTVSLYTGLNILNTAERNISTVEDPVEIRVEGINQVQQNVKRGMTFAAALRSFLRQDPDVIMVGEIRDLETAEIAVKAAQTGHMVLSTLHTNDASQTISRLMNMGIAPYNITSSVTLIIAQRLARRLHDCKRPMNLPPQTLLEAGFTQEDIDAGLTLYEAVGCDNCNEGYKGRVGIYQVMPMLEEIQKIILQGGNTLQIAEAATRAGVNDLRASALLKVKKGVTSLAEIDRVTKD</sequence>
<dbReference type="FunFam" id="3.30.450.90:FF:000001">
    <property type="entry name" value="Type II secretion system ATPase GspE"/>
    <property type="match status" value="1"/>
</dbReference>
<reference evidence="7 8" key="1">
    <citation type="submission" date="2020-08" db="EMBL/GenBank/DDBJ databases">
        <title>Dyella sp. G9 isolated from forest soil.</title>
        <authorList>
            <person name="Fu J."/>
            <person name="Qiu L."/>
        </authorList>
    </citation>
    <scope>NUCLEOTIDE SEQUENCE [LARGE SCALE GENOMIC DNA]</scope>
    <source>
        <strain evidence="7 8">G9</strain>
    </source>
</reference>
<dbReference type="FunFam" id="3.40.50.300:FF:000398">
    <property type="entry name" value="Type IV pilus assembly ATPase PilB"/>
    <property type="match status" value="1"/>
</dbReference>
<dbReference type="AlphaFoldDB" id="A0A7G8Q0R1"/>
<dbReference type="Pfam" id="PF00437">
    <property type="entry name" value="T2SSE"/>
    <property type="match status" value="1"/>
</dbReference>
<dbReference type="PROSITE" id="PS00662">
    <property type="entry name" value="T2SP_E"/>
    <property type="match status" value="1"/>
</dbReference>
<protein>
    <submittedName>
        <fullName evidence="7">Type IV-A pilus assembly ATPase PilB</fullName>
    </submittedName>
</protein>
<dbReference type="Pfam" id="PF05157">
    <property type="entry name" value="MshEN"/>
    <property type="match status" value="1"/>
</dbReference>
<evidence type="ECO:0000313" key="7">
    <source>
        <dbReference type="EMBL" id="QNK00369.1"/>
    </source>
</evidence>
<dbReference type="GO" id="GO:0005886">
    <property type="term" value="C:plasma membrane"/>
    <property type="evidence" value="ECO:0007669"/>
    <property type="project" value="TreeGrafter"/>
</dbReference>
<dbReference type="PANTHER" id="PTHR30258:SF1">
    <property type="entry name" value="PROTEIN TRANSPORT PROTEIN HOFB HOMOLOG"/>
    <property type="match status" value="1"/>
</dbReference>
<dbReference type="CDD" id="cd01129">
    <property type="entry name" value="PulE-GspE-like"/>
    <property type="match status" value="1"/>
</dbReference>
<dbReference type="InterPro" id="IPR001482">
    <property type="entry name" value="T2SS/T4SS_dom"/>
</dbReference>
<evidence type="ECO:0000256" key="3">
    <source>
        <dbReference type="ARBA" id="ARBA00022490"/>
    </source>
</evidence>
<dbReference type="GO" id="GO:0005737">
    <property type="term" value="C:cytoplasm"/>
    <property type="evidence" value="ECO:0007669"/>
    <property type="project" value="UniProtKB-SubCell"/>
</dbReference>
<evidence type="ECO:0000256" key="4">
    <source>
        <dbReference type="ARBA" id="ARBA00022741"/>
    </source>
</evidence>
<evidence type="ECO:0000256" key="5">
    <source>
        <dbReference type="ARBA" id="ARBA00022840"/>
    </source>
</evidence>
<feature type="domain" description="Bacterial type II secretion system protein E" evidence="6">
    <location>
        <begin position="392"/>
        <end position="406"/>
    </location>
</feature>
<dbReference type="GO" id="GO:0016887">
    <property type="term" value="F:ATP hydrolysis activity"/>
    <property type="evidence" value="ECO:0007669"/>
    <property type="project" value="InterPro"/>
</dbReference>
<evidence type="ECO:0000313" key="8">
    <source>
        <dbReference type="Proteomes" id="UP000515873"/>
    </source>
</evidence>
<organism evidence="7 8">
    <name type="scientific">Dyella telluris</name>
    <dbReference type="NCBI Taxonomy" id="2763498"/>
    <lineage>
        <taxon>Bacteria</taxon>
        <taxon>Pseudomonadati</taxon>
        <taxon>Pseudomonadota</taxon>
        <taxon>Gammaproteobacteria</taxon>
        <taxon>Lysobacterales</taxon>
        <taxon>Rhodanobacteraceae</taxon>
        <taxon>Dyella</taxon>
    </lineage>
</organism>
<dbReference type="InterPro" id="IPR027417">
    <property type="entry name" value="P-loop_NTPase"/>
</dbReference>
<dbReference type="InterPro" id="IPR037257">
    <property type="entry name" value="T2SS_E_N_sf"/>
</dbReference>